<comment type="subcellular location">
    <subcellularLocation>
        <location evidence="1">Endomembrane system</location>
        <topology evidence="1">Multi-pass membrane protein</topology>
    </subcellularLocation>
</comment>
<feature type="transmembrane region" description="Helical" evidence="5">
    <location>
        <begin position="20"/>
        <end position="38"/>
    </location>
</feature>
<evidence type="ECO:0000313" key="6">
    <source>
        <dbReference type="EMBL" id="VDO23088.1"/>
    </source>
</evidence>
<dbReference type="OrthoDB" id="5858093at2759"/>
<evidence type="ECO:0000256" key="5">
    <source>
        <dbReference type="SAM" id="Phobius"/>
    </source>
</evidence>
<proteinExistence type="predicted"/>
<dbReference type="Proteomes" id="UP000268014">
    <property type="component" value="Unassembled WGS sequence"/>
</dbReference>
<evidence type="ECO:0000256" key="1">
    <source>
        <dbReference type="ARBA" id="ARBA00004127"/>
    </source>
</evidence>
<reference evidence="8" key="1">
    <citation type="submission" date="2017-02" db="UniProtKB">
        <authorList>
            <consortium name="WormBaseParasite"/>
        </authorList>
    </citation>
    <scope>IDENTIFICATION</scope>
</reference>
<evidence type="ECO:0000256" key="2">
    <source>
        <dbReference type="ARBA" id="ARBA00022692"/>
    </source>
</evidence>
<feature type="transmembrane region" description="Helical" evidence="5">
    <location>
        <begin position="182"/>
        <end position="210"/>
    </location>
</feature>
<gene>
    <name evidence="6" type="ORF">HPLM_LOCUS4374</name>
</gene>
<feature type="transmembrane region" description="Helical" evidence="5">
    <location>
        <begin position="155"/>
        <end position="176"/>
    </location>
</feature>
<dbReference type="AlphaFoldDB" id="A0A0N4W3I6"/>
<accession>A0A0N4W3I6</accession>
<evidence type="ECO:0000256" key="3">
    <source>
        <dbReference type="ARBA" id="ARBA00022989"/>
    </source>
</evidence>
<evidence type="ECO:0000313" key="7">
    <source>
        <dbReference type="Proteomes" id="UP000268014"/>
    </source>
</evidence>
<dbReference type="PANTHER" id="PTHR12479">
    <property type="entry name" value="LYSOSOMAL-ASSOCIATED TRANSMEMBRANE PROTEIN"/>
    <property type="match status" value="1"/>
</dbReference>
<sequence length="276" mass="31840">MIPLASTHQRNPNNLRGKAWRYLFGFIHVSVCCLILRLSLPLPDECRFQSYFECPATFCLALYMSFNSSELNSLSTSSALEAAKRERRHSRKLRTLLKKVHVFKHNHLIYKTCFGAIHVKTATWFVGFNALIVICTALFYCIFTSQEQRRPKLKLYAIPVTAMAVCLMFLFVGMIQRKPKHLYPFIALQVVTAFATAITMGMISISVACNTKYILRHLVDVTVAETQYKRSALVLLSILGSTLFLQLWYLRSVCNCFRYFTDIERFKQLKEQGLYT</sequence>
<dbReference type="GO" id="GO:0012505">
    <property type="term" value="C:endomembrane system"/>
    <property type="evidence" value="ECO:0007669"/>
    <property type="project" value="UniProtKB-SubCell"/>
</dbReference>
<evidence type="ECO:0000313" key="8">
    <source>
        <dbReference type="WBParaSite" id="HPLM_0000438201-mRNA-1"/>
    </source>
</evidence>
<name>A0A0N4W3I6_HAEPC</name>
<dbReference type="EMBL" id="UZAF01016204">
    <property type="protein sequence ID" value="VDO23088.1"/>
    <property type="molecule type" value="Genomic_DNA"/>
</dbReference>
<reference evidence="6 7" key="2">
    <citation type="submission" date="2018-11" db="EMBL/GenBank/DDBJ databases">
        <authorList>
            <consortium name="Pathogen Informatics"/>
        </authorList>
    </citation>
    <scope>NUCLEOTIDE SEQUENCE [LARGE SCALE GENOMIC DNA]</scope>
    <source>
        <strain evidence="6 7">MHpl1</strain>
    </source>
</reference>
<dbReference type="GO" id="GO:0005765">
    <property type="term" value="C:lysosomal membrane"/>
    <property type="evidence" value="ECO:0007669"/>
    <property type="project" value="TreeGrafter"/>
</dbReference>
<feature type="transmembrane region" description="Helical" evidence="5">
    <location>
        <begin position="124"/>
        <end position="143"/>
    </location>
</feature>
<organism evidence="8">
    <name type="scientific">Haemonchus placei</name>
    <name type="common">Barber's pole worm</name>
    <dbReference type="NCBI Taxonomy" id="6290"/>
    <lineage>
        <taxon>Eukaryota</taxon>
        <taxon>Metazoa</taxon>
        <taxon>Ecdysozoa</taxon>
        <taxon>Nematoda</taxon>
        <taxon>Chromadorea</taxon>
        <taxon>Rhabditida</taxon>
        <taxon>Rhabditina</taxon>
        <taxon>Rhabditomorpha</taxon>
        <taxon>Strongyloidea</taxon>
        <taxon>Trichostrongylidae</taxon>
        <taxon>Haemonchus</taxon>
    </lineage>
</organism>
<dbReference type="PANTHER" id="PTHR12479:SF11">
    <property type="entry name" value="PROTEIN CBG14497"/>
    <property type="match status" value="1"/>
</dbReference>
<evidence type="ECO:0000256" key="4">
    <source>
        <dbReference type="ARBA" id="ARBA00023136"/>
    </source>
</evidence>
<dbReference type="InterPro" id="IPR051115">
    <property type="entry name" value="LAPTM_transporter"/>
</dbReference>
<keyword evidence="7" id="KW-1185">Reference proteome</keyword>
<keyword evidence="4 5" id="KW-0472">Membrane</keyword>
<keyword evidence="3 5" id="KW-1133">Transmembrane helix</keyword>
<protein>
    <submittedName>
        <fullName evidence="6 8">Uncharacterized protein</fullName>
    </submittedName>
</protein>
<dbReference type="WBParaSite" id="HPLM_0000438201-mRNA-1">
    <property type="protein sequence ID" value="HPLM_0000438201-mRNA-1"/>
    <property type="gene ID" value="HPLM_0000438201"/>
</dbReference>
<feature type="transmembrane region" description="Helical" evidence="5">
    <location>
        <begin position="231"/>
        <end position="250"/>
    </location>
</feature>
<keyword evidence="2 5" id="KW-0812">Transmembrane</keyword>